<dbReference type="PANTHER" id="PTHR30636">
    <property type="entry name" value="UPF0701 PROTEIN YICC"/>
    <property type="match status" value="1"/>
</dbReference>
<evidence type="ECO:0000256" key="1">
    <source>
        <dbReference type="ARBA" id="ARBA00001968"/>
    </source>
</evidence>
<dbReference type="OrthoDB" id="9771229at2"/>
<dbReference type="GO" id="GO:0016787">
    <property type="term" value="F:hydrolase activity"/>
    <property type="evidence" value="ECO:0007669"/>
    <property type="project" value="UniProtKB-KW"/>
</dbReference>
<dbReference type="NCBIfam" id="TIGR00255">
    <property type="entry name" value="YicC/YloC family endoribonuclease"/>
    <property type="match status" value="1"/>
</dbReference>
<proteinExistence type="inferred from homology"/>
<evidence type="ECO:0000256" key="3">
    <source>
        <dbReference type="ARBA" id="ARBA00022759"/>
    </source>
</evidence>
<protein>
    <submittedName>
        <fullName evidence="8">YicC domain protein</fullName>
    </submittedName>
</protein>
<comment type="cofactor">
    <cofactor evidence="1">
        <name>a divalent metal cation</name>
        <dbReference type="ChEBI" id="CHEBI:60240"/>
    </cofactor>
</comment>
<dbReference type="InterPro" id="IPR013551">
    <property type="entry name" value="YicC-like_C"/>
</dbReference>
<evidence type="ECO:0000256" key="2">
    <source>
        <dbReference type="ARBA" id="ARBA00022722"/>
    </source>
</evidence>
<dbReference type="Pfam" id="PF03755">
    <property type="entry name" value="YicC-like_N"/>
    <property type="match status" value="1"/>
</dbReference>
<dbReference type="eggNOG" id="COG1561">
    <property type="taxonomic scope" value="Bacteria"/>
</dbReference>
<comment type="similarity">
    <text evidence="5">Belongs to the YicC/YloC family.</text>
</comment>
<dbReference type="GO" id="GO:0004521">
    <property type="term" value="F:RNA endonuclease activity"/>
    <property type="evidence" value="ECO:0007669"/>
    <property type="project" value="InterPro"/>
</dbReference>
<evidence type="ECO:0000259" key="6">
    <source>
        <dbReference type="Pfam" id="PF03755"/>
    </source>
</evidence>
<dbReference type="AlphaFoldDB" id="F2J1M4"/>
<evidence type="ECO:0000313" key="8">
    <source>
        <dbReference type="EMBL" id="ADZ70825.1"/>
    </source>
</evidence>
<reference evidence="8 9" key="1">
    <citation type="journal article" date="2011" name="J. Bacteriol.">
        <title>Complete genome sequence of Polymorphum gilvum SL003B-26A1T, a crude oil-degrading bacterium from oil-polluted saline soil.</title>
        <authorList>
            <person name="Li S.G."/>
            <person name="Tang Y.Q."/>
            <person name="Nie Y."/>
            <person name="Cai M."/>
            <person name="Wu X.L."/>
        </authorList>
    </citation>
    <scope>NUCLEOTIDE SEQUENCE [LARGE SCALE GENOMIC DNA]</scope>
    <source>
        <strain evidence="9">LMG 25793 / CGMCC 1.9160 / SL003B-26A1</strain>
    </source>
</reference>
<accession>F2J1M4</accession>
<evidence type="ECO:0000256" key="5">
    <source>
        <dbReference type="ARBA" id="ARBA00035648"/>
    </source>
</evidence>
<dbReference type="Pfam" id="PF08340">
    <property type="entry name" value="YicC-like_C"/>
    <property type="match status" value="1"/>
</dbReference>
<keyword evidence="3" id="KW-0255">Endonuclease</keyword>
<dbReference type="KEGG" id="pgv:SL003B_2400"/>
<evidence type="ECO:0000256" key="4">
    <source>
        <dbReference type="ARBA" id="ARBA00022801"/>
    </source>
</evidence>
<dbReference type="EMBL" id="CP002568">
    <property type="protein sequence ID" value="ADZ70825.1"/>
    <property type="molecule type" value="Genomic_DNA"/>
</dbReference>
<dbReference type="RefSeq" id="WP_013653140.1">
    <property type="nucleotide sequence ID" value="NC_015259.1"/>
</dbReference>
<dbReference type="HOGENOM" id="CLU_076609_0_1_5"/>
<name>F2J1M4_POLGS</name>
<keyword evidence="4" id="KW-0378">Hydrolase</keyword>
<feature type="domain" description="Endoribonuclease YicC-like C-terminal" evidence="7">
    <location>
        <begin position="183"/>
        <end position="297"/>
    </location>
</feature>
<dbReference type="STRING" id="991905.SL003B_2400"/>
<evidence type="ECO:0000313" key="9">
    <source>
        <dbReference type="Proteomes" id="UP000008130"/>
    </source>
</evidence>
<dbReference type="Proteomes" id="UP000008130">
    <property type="component" value="Chromosome"/>
</dbReference>
<evidence type="ECO:0000259" key="7">
    <source>
        <dbReference type="Pfam" id="PF08340"/>
    </source>
</evidence>
<feature type="domain" description="Endoribonuclease YicC-like N-terminal" evidence="6">
    <location>
        <begin position="4"/>
        <end position="158"/>
    </location>
</feature>
<dbReference type="PATRIC" id="fig|991905.3.peg.2461"/>
<keyword evidence="9" id="KW-1185">Reference proteome</keyword>
<organism evidence="8 9">
    <name type="scientific">Polymorphum gilvum (strain LMG 25793 / CGMCC 1.9160 / SL003B-26A1)</name>
    <dbReference type="NCBI Taxonomy" id="991905"/>
    <lineage>
        <taxon>Bacteria</taxon>
        <taxon>Pseudomonadati</taxon>
        <taxon>Pseudomonadota</taxon>
        <taxon>Alphaproteobacteria</taxon>
        <taxon>Rhodobacterales</taxon>
        <taxon>Paracoccaceae</taxon>
        <taxon>Polymorphum</taxon>
    </lineage>
</organism>
<dbReference type="InterPro" id="IPR013527">
    <property type="entry name" value="YicC-like_N"/>
</dbReference>
<sequence>MALASMTGFARVEGSSGPVRWTWELRSVNGKNLDVRMRIPTGLEELEPLIREKCAAALRRGNVSIGLSMQRDQGEASLTVNEHALEAVLKAIQVLHRRLPDAAPPTLDGILAHKGVLELKEPEDDEATRAALVAELVRSLDEALDGLLAMRRREGEAIGRILGRQIDTVAALTGRAEALPGRSLATIKARLAAQVAELLDASVGALDPQRLHQEAALLATRADIREELDRLAAHVAAARDLLSTGGAVGRKLDFLAQEFNRETNTLCSKSNDVELTAIGLELKAIIDQMREQIQNLE</sequence>
<gene>
    <name evidence="8" type="ordered locus">SL003B_2400</name>
</gene>
<dbReference type="PANTHER" id="PTHR30636:SF3">
    <property type="entry name" value="UPF0701 PROTEIN YICC"/>
    <property type="match status" value="1"/>
</dbReference>
<dbReference type="InterPro" id="IPR005229">
    <property type="entry name" value="YicC/YloC-like"/>
</dbReference>
<keyword evidence="2" id="KW-0540">Nuclease</keyword>